<dbReference type="Pfam" id="PF13867">
    <property type="entry name" value="SAP30_Sin3_bdg"/>
    <property type="match status" value="1"/>
</dbReference>
<accession>A0A2V0PDN5</accession>
<feature type="compositionally biased region" description="Low complexity" evidence="1">
    <location>
        <begin position="47"/>
        <end position="81"/>
    </location>
</feature>
<feature type="compositionally biased region" description="Gly residues" evidence="1">
    <location>
        <begin position="35"/>
        <end position="46"/>
    </location>
</feature>
<gene>
    <name evidence="3" type="ORF">Rsub_10505</name>
</gene>
<feature type="region of interest" description="Disordered" evidence="1">
    <location>
        <begin position="1"/>
        <end position="81"/>
    </location>
</feature>
<evidence type="ECO:0000313" key="4">
    <source>
        <dbReference type="Proteomes" id="UP000247498"/>
    </source>
</evidence>
<name>A0A2V0PDN5_9CHLO</name>
<feature type="compositionally biased region" description="Low complexity" evidence="1">
    <location>
        <begin position="24"/>
        <end position="34"/>
    </location>
</feature>
<dbReference type="InParanoid" id="A0A2V0PDN5"/>
<proteinExistence type="predicted"/>
<organism evidence="3 4">
    <name type="scientific">Raphidocelis subcapitata</name>
    <dbReference type="NCBI Taxonomy" id="307507"/>
    <lineage>
        <taxon>Eukaryota</taxon>
        <taxon>Viridiplantae</taxon>
        <taxon>Chlorophyta</taxon>
        <taxon>core chlorophytes</taxon>
        <taxon>Chlorophyceae</taxon>
        <taxon>CS clade</taxon>
        <taxon>Sphaeropleales</taxon>
        <taxon>Selenastraceae</taxon>
        <taxon>Raphidocelis</taxon>
    </lineage>
</organism>
<dbReference type="InterPro" id="IPR025718">
    <property type="entry name" value="SAP30_Sin3-bd"/>
</dbReference>
<feature type="domain" description="Histone deacetylase complex subunit SAP30 Sin3 binding" evidence="2">
    <location>
        <begin position="91"/>
        <end position="151"/>
    </location>
</feature>
<evidence type="ECO:0000313" key="3">
    <source>
        <dbReference type="EMBL" id="GBF97629.1"/>
    </source>
</evidence>
<dbReference type="Proteomes" id="UP000247498">
    <property type="component" value="Unassembled WGS sequence"/>
</dbReference>
<comment type="caution">
    <text evidence="3">The sequence shown here is derived from an EMBL/GenBank/DDBJ whole genome shotgun (WGS) entry which is preliminary data.</text>
</comment>
<dbReference type="AlphaFoldDB" id="A0A2V0PDN5"/>
<sequence>MGRLSKRTIQCRAARKQRDAPRHPAGAPKAASGGSSCGSGGGGGGRRSPSPAASASVSGSASPAASAPASAQQGDAAAPPAARRLGLLRKLGLSSLQRYSRAHGLLDRGPAAKHAAAASREALLCWVAEHFTRAEVVDESEVLLGFVRALRREASSESSG</sequence>
<evidence type="ECO:0000256" key="1">
    <source>
        <dbReference type="SAM" id="MobiDB-lite"/>
    </source>
</evidence>
<evidence type="ECO:0000259" key="2">
    <source>
        <dbReference type="Pfam" id="PF13867"/>
    </source>
</evidence>
<reference evidence="3 4" key="1">
    <citation type="journal article" date="2018" name="Sci. Rep.">
        <title>Raphidocelis subcapitata (=Pseudokirchneriella subcapitata) provides an insight into genome evolution and environmental adaptations in the Sphaeropleales.</title>
        <authorList>
            <person name="Suzuki S."/>
            <person name="Yamaguchi H."/>
            <person name="Nakajima N."/>
            <person name="Kawachi M."/>
        </authorList>
    </citation>
    <scope>NUCLEOTIDE SEQUENCE [LARGE SCALE GENOMIC DNA]</scope>
    <source>
        <strain evidence="3 4">NIES-35</strain>
    </source>
</reference>
<dbReference type="Gene3D" id="6.10.160.20">
    <property type="match status" value="1"/>
</dbReference>
<dbReference type="InterPro" id="IPR038291">
    <property type="entry name" value="SAP30_C_sf"/>
</dbReference>
<protein>
    <recommendedName>
        <fullName evidence="2">Histone deacetylase complex subunit SAP30 Sin3 binding domain-containing protein</fullName>
    </recommendedName>
</protein>
<dbReference type="EMBL" id="BDRX01000104">
    <property type="protein sequence ID" value="GBF97629.1"/>
    <property type="molecule type" value="Genomic_DNA"/>
</dbReference>
<keyword evidence="4" id="KW-1185">Reference proteome</keyword>